<dbReference type="InterPro" id="IPR015915">
    <property type="entry name" value="Kelch-typ_b-propeller"/>
</dbReference>
<dbReference type="InterPro" id="IPR017096">
    <property type="entry name" value="BTB-kelch_protein"/>
</dbReference>
<dbReference type="GeneID" id="118425849"/>
<dbReference type="GO" id="GO:0005737">
    <property type="term" value="C:cytoplasm"/>
    <property type="evidence" value="ECO:0000318"/>
    <property type="project" value="GO_Central"/>
</dbReference>
<proteinExistence type="predicted"/>
<name>A0A9J7N613_BRAFL</name>
<evidence type="ECO:0000259" key="3">
    <source>
        <dbReference type="PROSITE" id="PS50097"/>
    </source>
</evidence>
<dbReference type="RefSeq" id="XP_035690856.1">
    <property type="nucleotide sequence ID" value="XM_035834963.1"/>
</dbReference>
<dbReference type="KEGG" id="bfo:118425849"/>
<keyword evidence="2" id="KW-0677">Repeat</keyword>
<dbReference type="Gene3D" id="1.25.40.420">
    <property type="match status" value="1"/>
</dbReference>
<dbReference type="SMART" id="SM00875">
    <property type="entry name" value="BACK"/>
    <property type="match status" value="1"/>
</dbReference>
<keyword evidence="4" id="KW-1185">Reference proteome</keyword>
<dbReference type="SUPFAM" id="SSF54695">
    <property type="entry name" value="POZ domain"/>
    <property type="match status" value="1"/>
</dbReference>
<dbReference type="Pfam" id="PF00651">
    <property type="entry name" value="BTB"/>
    <property type="match status" value="1"/>
</dbReference>
<accession>A0A9J7N613</accession>
<dbReference type="GO" id="GO:0031463">
    <property type="term" value="C:Cul3-RING ubiquitin ligase complex"/>
    <property type="evidence" value="ECO:0000318"/>
    <property type="project" value="GO_Central"/>
</dbReference>
<dbReference type="InterPro" id="IPR006652">
    <property type="entry name" value="Kelch_1"/>
</dbReference>
<dbReference type="Proteomes" id="UP000001554">
    <property type="component" value="Chromosome 11"/>
</dbReference>
<dbReference type="OrthoDB" id="6359943at2759"/>
<reference evidence="5" key="2">
    <citation type="submission" date="2025-08" db="UniProtKB">
        <authorList>
            <consortium name="RefSeq"/>
        </authorList>
    </citation>
    <scope>IDENTIFICATION</scope>
    <source>
        <strain evidence="5">S238N-H82</strain>
        <tissue evidence="5">Testes</tissue>
    </source>
</reference>
<dbReference type="GO" id="GO:1990756">
    <property type="term" value="F:ubiquitin-like ligase-substrate adaptor activity"/>
    <property type="evidence" value="ECO:0000318"/>
    <property type="project" value="GO_Central"/>
</dbReference>
<protein>
    <submittedName>
        <fullName evidence="5">Kelch-like protein 21 isoform X1</fullName>
    </submittedName>
</protein>
<organism evidence="4 5">
    <name type="scientific">Branchiostoma floridae</name>
    <name type="common">Florida lancelet</name>
    <name type="synonym">Amphioxus</name>
    <dbReference type="NCBI Taxonomy" id="7739"/>
    <lineage>
        <taxon>Eukaryota</taxon>
        <taxon>Metazoa</taxon>
        <taxon>Chordata</taxon>
        <taxon>Cephalochordata</taxon>
        <taxon>Leptocardii</taxon>
        <taxon>Amphioxiformes</taxon>
        <taxon>Branchiostomatidae</taxon>
        <taxon>Branchiostoma</taxon>
    </lineage>
</organism>
<keyword evidence="1" id="KW-0880">Kelch repeat</keyword>
<evidence type="ECO:0000256" key="1">
    <source>
        <dbReference type="ARBA" id="ARBA00022441"/>
    </source>
</evidence>
<dbReference type="InterPro" id="IPR011705">
    <property type="entry name" value="BACK"/>
</dbReference>
<dbReference type="Gene3D" id="2.120.10.80">
    <property type="entry name" value="Kelch-type beta propeller"/>
    <property type="match status" value="2"/>
</dbReference>
<dbReference type="PANTHER" id="PTHR24412:SF497">
    <property type="entry name" value="KELCH-LIKE PROTEIN 18"/>
    <property type="match status" value="1"/>
</dbReference>
<dbReference type="InterPro" id="IPR011333">
    <property type="entry name" value="SKP1/BTB/POZ_sf"/>
</dbReference>
<evidence type="ECO:0000313" key="5">
    <source>
        <dbReference type="RefSeq" id="XP_035690856.1"/>
    </source>
</evidence>
<sequence>MPEHIFDSSEDFQCTFLENGDLLFKDKSHGRRLFEGLSRLPPGSSATVTDILSKNLTTTLELSDDEERYIRLDHTAVLETLGNLRSSRKLCDVVLRVSRSKFYCHRAVLASFSPFFARMLLGDFKESQDKNVWLNDVSSKIVDELLTYVYAGSLTITRSNVERLVHTATLFQLPSVVTTCCQYLSKQLCVENCFGIWVFAEAYCCLNLAEEARGLALENLSRAARVGDLDVLSFDHMLFLITDERCKWCTEVLYEVVMQWARGERTRREHHLRPLLRCLDLSRAHPDFFKHHIKDEPFLNMSPECLQLVLDAEQEMEDRKELRLPGDVIAQVGGTCSDQNTGDVNNMSYIDCWDVRKNSRAVLTDLPPSLDNGNCYRNVLSIDDAIYILSSMERSQYDSEKEMEFWRYSASSDAWTRLPDPLTFHEGHCGFVAVQGRIYAIGSNLLAEKDQFYYEAFSLRDNSWFMVPPVPHTVHKIVAVSCQDKLVVLGYFEGWSKNYYIQTRHKGVWDYYEVEAYHGGKPQFQAACVGTRIYLLPMLGRLLKQMCAFDVETAEFHMIPVPTYRSYHIYCGLCFPSPLQCGMTVLDGQVVVTGGRDQAVSAYSSHAIEAYDSTKGKWVRIGWQAEPVRRAHSCVTIPNCQWIQQRLDRQEQAHTEAEESN</sequence>
<dbReference type="Pfam" id="PF01344">
    <property type="entry name" value="Kelch_1"/>
    <property type="match status" value="1"/>
</dbReference>
<evidence type="ECO:0000313" key="4">
    <source>
        <dbReference type="Proteomes" id="UP000001554"/>
    </source>
</evidence>
<dbReference type="OMA" id="EGHEQSH"/>
<dbReference type="AlphaFoldDB" id="A0A9J7N613"/>
<dbReference type="PANTHER" id="PTHR24412">
    <property type="entry name" value="KELCH PROTEIN"/>
    <property type="match status" value="1"/>
</dbReference>
<evidence type="ECO:0000256" key="2">
    <source>
        <dbReference type="ARBA" id="ARBA00022737"/>
    </source>
</evidence>
<dbReference type="SMART" id="SM00225">
    <property type="entry name" value="BTB"/>
    <property type="match status" value="1"/>
</dbReference>
<dbReference type="PIRSF" id="PIRSF037037">
    <property type="entry name" value="Kelch-like_protein_gigaxonin"/>
    <property type="match status" value="1"/>
</dbReference>
<gene>
    <name evidence="5" type="primary">LOC118425849</name>
</gene>
<feature type="domain" description="BTB" evidence="3">
    <location>
        <begin position="91"/>
        <end position="158"/>
    </location>
</feature>
<dbReference type="SUPFAM" id="SSF117281">
    <property type="entry name" value="Kelch motif"/>
    <property type="match status" value="1"/>
</dbReference>
<dbReference type="Pfam" id="PF07707">
    <property type="entry name" value="BACK"/>
    <property type="match status" value="1"/>
</dbReference>
<dbReference type="Gene3D" id="3.30.710.10">
    <property type="entry name" value="Potassium Channel Kv1.1, Chain A"/>
    <property type="match status" value="1"/>
</dbReference>
<reference evidence="4" key="1">
    <citation type="journal article" date="2020" name="Nat. Ecol. Evol.">
        <title>Deeply conserved synteny resolves early events in vertebrate evolution.</title>
        <authorList>
            <person name="Simakov O."/>
            <person name="Marletaz F."/>
            <person name="Yue J.X."/>
            <person name="O'Connell B."/>
            <person name="Jenkins J."/>
            <person name="Brandt A."/>
            <person name="Calef R."/>
            <person name="Tung C.H."/>
            <person name="Huang T.K."/>
            <person name="Schmutz J."/>
            <person name="Satoh N."/>
            <person name="Yu J.K."/>
            <person name="Putnam N.H."/>
            <person name="Green R.E."/>
            <person name="Rokhsar D.S."/>
        </authorList>
    </citation>
    <scope>NUCLEOTIDE SEQUENCE [LARGE SCALE GENOMIC DNA]</scope>
    <source>
        <strain evidence="4">S238N-H82</strain>
    </source>
</reference>
<dbReference type="PROSITE" id="PS50097">
    <property type="entry name" value="BTB"/>
    <property type="match status" value="1"/>
</dbReference>
<dbReference type="InterPro" id="IPR000210">
    <property type="entry name" value="BTB/POZ_dom"/>
</dbReference>
<dbReference type="GO" id="GO:0043161">
    <property type="term" value="P:proteasome-mediated ubiquitin-dependent protein catabolic process"/>
    <property type="evidence" value="ECO:0000318"/>
    <property type="project" value="GO_Central"/>
</dbReference>